<evidence type="ECO:0000256" key="6">
    <source>
        <dbReference type="ARBA" id="ARBA00032370"/>
    </source>
</evidence>
<name>A0A1R3SUY9_9BACT</name>
<dbReference type="Pfam" id="PF01098">
    <property type="entry name" value="FTSW_RODA_SPOVE"/>
    <property type="match status" value="2"/>
</dbReference>
<feature type="transmembrane region" description="Helical" evidence="8">
    <location>
        <begin position="298"/>
        <end position="320"/>
    </location>
</feature>
<sequence length="486" mass="54742">MIYQANSEIPEKGKVDKVTVIFYLLFVFLGWLNIYAASFDLENATGLFDLSSRAGMQLIWMGTSFLLAFALLKIDTAFYETYAFLFYLAGILLLVVTLLVAQEINGSRSWLIIGPVRLQPAEFMKFIIALTLARVFNSYSFHLMERKNLWLVSAIILLPVILVIAQSETGTALVYLSFILVLYREGLPGGFLFMGIAAILYFILGIRFSDNQMGALSEGEFATVILIIIFSAAMIWNYIKRLNTFITLLLSAAAIFLLAYVASFFSFNIDWGIVAITALSYTALYLLYHFFRYGQKAYLYIFLFLIGSFAFLESVEYVFYDVLQPHQQMRIKVTLGMEQDLRGAGYHVGQSKIAIGSGGLTGKGFLNGTQTKLKYVPEQDTDFIFCTIGEEHGFIGSTVVLLLMMFFVLRLLRLAERQTTVFGRTYGYGVAGVFLFHMIVNIGMVIGIMPVIGIPLPFFSYGGSSLWGFTILLFIFLRIDKSRKRS</sequence>
<evidence type="ECO:0000256" key="3">
    <source>
        <dbReference type="ARBA" id="ARBA00022960"/>
    </source>
</evidence>
<evidence type="ECO:0000256" key="7">
    <source>
        <dbReference type="ARBA" id="ARBA00033270"/>
    </source>
</evidence>
<accession>A0A1R3SUY9</accession>
<dbReference type="RefSeq" id="WP_076929913.1">
    <property type="nucleotide sequence ID" value="NZ_LT605205.1"/>
</dbReference>
<evidence type="ECO:0000256" key="5">
    <source>
        <dbReference type="ARBA" id="ARBA00023136"/>
    </source>
</evidence>
<dbReference type="InterPro" id="IPR001182">
    <property type="entry name" value="FtsW/RodA"/>
</dbReference>
<gene>
    <name evidence="9" type="ORF">PSM36_1303</name>
</gene>
<organism evidence="9 10">
    <name type="scientific">Proteiniphilum saccharofermentans</name>
    <dbReference type="NCBI Taxonomy" id="1642647"/>
    <lineage>
        <taxon>Bacteria</taxon>
        <taxon>Pseudomonadati</taxon>
        <taxon>Bacteroidota</taxon>
        <taxon>Bacteroidia</taxon>
        <taxon>Bacteroidales</taxon>
        <taxon>Dysgonomonadaceae</taxon>
        <taxon>Proteiniphilum</taxon>
    </lineage>
</organism>
<evidence type="ECO:0000313" key="10">
    <source>
        <dbReference type="Proteomes" id="UP000187464"/>
    </source>
</evidence>
<keyword evidence="4 8" id="KW-1133">Transmembrane helix</keyword>
<feature type="transmembrane region" description="Helical" evidence="8">
    <location>
        <begin position="394"/>
        <end position="414"/>
    </location>
</feature>
<protein>
    <recommendedName>
        <fullName evidence="7">Cell wall polymerase</fullName>
    </recommendedName>
    <alternativeName>
        <fullName evidence="6">Peptidoglycan polymerase</fullName>
    </alternativeName>
</protein>
<dbReference type="GO" id="GO:0005886">
    <property type="term" value="C:plasma membrane"/>
    <property type="evidence" value="ECO:0007669"/>
    <property type="project" value="TreeGrafter"/>
</dbReference>
<feature type="transmembrane region" description="Helical" evidence="8">
    <location>
        <begin position="458"/>
        <end position="477"/>
    </location>
</feature>
<feature type="transmembrane region" description="Helical" evidence="8">
    <location>
        <begin position="190"/>
        <end position="209"/>
    </location>
</feature>
<feature type="transmembrane region" description="Helical" evidence="8">
    <location>
        <begin position="150"/>
        <end position="183"/>
    </location>
</feature>
<dbReference type="STRING" id="1642647.PSM36_1303"/>
<feature type="transmembrane region" description="Helical" evidence="8">
    <location>
        <begin position="271"/>
        <end position="291"/>
    </location>
</feature>
<feature type="transmembrane region" description="Helical" evidence="8">
    <location>
        <begin position="221"/>
        <end position="239"/>
    </location>
</feature>
<dbReference type="GO" id="GO:0008360">
    <property type="term" value="P:regulation of cell shape"/>
    <property type="evidence" value="ECO:0007669"/>
    <property type="project" value="UniProtKB-KW"/>
</dbReference>
<evidence type="ECO:0000256" key="8">
    <source>
        <dbReference type="SAM" id="Phobius"/>
    </source>
</evidence>
<feature type="transmembrane region" description="Helical" evidence="8">
    <location>
        <begin position="246"/>
        <end position="265"/>
    </location>
</feature>
<dbReference type="GO" id="GO:0051301">
    <property type="term" value="P:cell division"/>
    <property type="evidence" value="ECO:0007669"/>
    <property type="project" value="InterPro"/>
</dbReference>
<feature type="transmembrane region" description="Helical" evidence="8">
    <location>
        <begin position="84"/>
        <end position="102"/>
    </location>
</feature>
<dbReference type="EMBL" id="LT605205">
    <property type="protein sequence ID" value="SCD20126.1"/>
    <property type="molecule type" value="Genomic_DNA"/>
</dbReference>
<dbReference type="Proteomes" id="UP000187464">
    <property type="component" value="Chromosome I"/>
</dbReference>
<proteinExistence type="predicted"/>
<reference evidence="9 10" key="1">
    <citation type="submission" date="2016-08" db="EMBL/GenBank/DDBJ databases">
        <authorList>
            <person name="Seilhamer J.J."/>
        </authorList>
    </citation>
    <scope>NUCLEOTIDE SEQUENCE [LARGE SCALE GENOMIC DNA]</scope>
    <source>
        <strain evidence="9">M3/6</strain>
    </source>
</reference>
<dbReference type="PANTHER" id="PTHR30474">
    <property type="entry name" value="CELL CYCLE PROTEIN"/>
    <property type="match status" value="1"/>
</dbReference>
<keyword evidence="2 8" id="KW-0812">Transmembrane</keyword>
<keyword evidence="10" id="KW-1185">Reference proteome</keyword>
<dbReference type="KEGG" id="psac:PSM36_1303"/>
<evidence type="ECO:0000256" key="2">
    <source>
        <dbReference type="ARBA" id="ARBA00022692"/>
    </source>
</evidence>
<dbReference type="InterPro" id="IPR018365">
    <property type="entry name" value="Cell_cycle_FtsW-rel_CS"/>
</dbReference>
<dbReference type="GO" id="GO:0015648">
    <property type="term" value="F:lipid-linked peptidoglycan transporter activity"/>
    <property type="evidence" value="ECO:0007669"/>
    <property type="project" value="TreeGrafter"/>
</dbReference>
<evidence type="ECO:0000313" key="9">
    <source>
        <dbReference type="EMBL" id="SCD20126.1"/>
    </source>
</evidence>
<dbReference type="NCBIfam" id="NF037961">
    <property type="entry name" value="RodA_shape"/>
    <property type="match status" value="2"/>
</dbReference>
<dbReference type="PROSITE" id="PS00428">
    <property type="entry name" value="FTSW_RODA_SPOVE"/>
    <property type="match status" value="1"/>
</dbReference>
<evidence type="ECO:0000256" key="4">
    <source>
        <dbReference type="ARBA" id="ARBA00022989"/>
    </source>
</evidence>
<dbReference type="AlphaFoldDB" id="A0A1R3SUY9"/>
<dbReference type="PANTHER" id="PTHR30474:SF1">
    <property type="entry name" value="PEPTIDOGLYCAN GLYCOSYLTRANSFERASE MRDB"/>
    <property type="match status" value="1"/>
</dbReference>
<evidence type="ECO:0000256" key="1">
    <source>
        <dbReference type="ARBA" id="ARBA00004141"/>
    </source>
</evidence>
<keyword evidence="5 8" id="KW-0472">Membrane</keyword>
<keyword evidence="3" id="KW-0133">Cell shape</keyword>
<dbReference type="GO" id="GO:0032153">
    <property type="term" value="C:cell division site"/>
    <property type="evidence" value="ECO:0007669"/>
    <property type="project" value="TreeGrafter"/>
</dbReference>
<comment type="subcellular location">
    <subcellularLocation>
        <location evidence="1">Membrane</location>
        <topology evidence="1">Multi-pass membrane protein</topology>
    </subcellularLocation>
</comment>
<feature type="transmembrane region" description="Helical" evidence="8">
    <location>
        <begin position="20"/>
        <end position="37"/>
    </location>
</feature>
<feature type="transmembrane region" description="Helical" evidence="8">
    <location>
        <begin position="58"/>
        <end position="78"/>
    </location>
</feature>
<feature type="transmembrane region" description="Helical" evidence="8">
    <location>
        <begin position="426"/>
        <end position="452"/>
    </location>
</feature>